<evidence type="ECO:0000313" key="3">
    <source>
        <dbReference type="EMBL" id="MDQ8192891.1"/>
    </source>
</evidence>
<dbReference type="SUPFAM" id="SSF46689">
    <property type="entry name" value="Homeodomain-like"/>
    <property type="match status" value="1"/>
</dbReference>
<gene>
    <name evidence="3" type="ORF">QEH59_00540</name>
</gene>
<dbReference type="EMBL" id="JARXIC010000001">
    <property type="protein sequence ID" value="MDQ8192891.1"/>
    <property type="molecule type" value="Genomic_DNA"/>
</dbReference>
<dbReference type="PANTHER" id="PTHR46564">
    <property type="entry name" value="TRANSPOSASE"/>
    <property type="match status" value="1"/>
</dbReference>
<dbReference type="InterPro" id="IPR036388">
    <property type="entry name" value="WH-like_DNA-bd_sf"/>
</dbReference>
<sequence length="314" mass="36076">MGRPLSEDLRKRIVKKREEGYSEADVSQMLGVSTSSVYRFFRRQRESGDLKPKKMGQPEGSKLDAHKALITGWVEKARGATLEELTARLAEEVGLQVHHTTVMRALSRWGYSYKKTLYAREQNRDDVQEKRTLWRKLQQSWDRRKLVFIDECGINTKMTRLYGRSLSSERCIDYAPHGHWHTNTFIAALRHDRIDAPILFDGPMNAVTFLQYIEQILASTLSPGDIVICDNLSSHKSSEVREALQEVGADIIYLPPYSPDMNPIEMVFSKIKAYLRAHPSESFERIVQRLAESLDSFSETICSNFLTHAKYSSN</sequence>
<dbReference type="Gene3D" id="1.10.10.10">
    <property type="entry name" value="Winged helix-like DNA-binding domain superfamily/Winged helix DNA-binding domain"/>
    <property type="match status" value="1"/>
</dbReference>
<evidence type="ECO:0000259" key="2">
    <source>
        <dbReference type="PROSITE" id="PS51057"/>
    </source>
</evidence>
<dbReference type="Proteomes" id="UP001243717">
    <property type="component" value="Unassembled WGS sequence"/>
</dbReference>
<dbReference type="Gene3D" id="3.30.420.10">
    <property type="entry name" value="Ribonuclease H-like superfamily/Ribonuclease H"/>
    <property type="match status" value="1"/>
</dbReference>
<comment type="caution">
    <text evidence="3">The sequence shown here is derived from an EMBL/GenBank/DDBJ whole genome shotgun (WGS) entry which is preliminary data.</text>
</comment>
<dbReference type="PANTHER" id="PTHR46564:SF1">
    <property type="entry name" value="TRANSPOSASE"/>
    <property type="match status" value="1"/>
</dbReference>
<dbReference type="InterPro" id="IPR025959">
    <property type="entry name" value="Winged_HTH_dom"/>
</dbReference>
<dbReference type="PROSITE" id="PS51057">
    <property type="entry name" value="PAIRED_2"/>
    <property type="match status" value="1"/>
</dbReference>
<dbReference type="InterPro" id="IPR001523">
    <property type="entry name" value="Paired_dom"/>
</dbReference>
<dbReference type="InterPro" id="IPR012337">
    <property type="entry name" value="RNaseH-like_sf"/>
</dbReference>
<dbReference type="InterPro" id="IPR047655">
    <property type="entry name" value="Transpos_IS630-like"/>
</dbReference>
<dbReference type="Pfam" id="PF13592">
    <property type="entry name" value="HTH_33"/>
    <property type="match status" value="1"/>
</dbReference>
<protein>
    <submittedName>
        <fullName evidence="3">IS630 family transposase</fullName>
    </submittedName>
</protein>
<keyword evidence="4" id="KW-1185">Reference proteome</keyword>
<accession>A0ABU1AGJ5</accession>
<dbReference type="InterPro" id="IPR009057">
    <property type="entry name" value="Homeodomain-like_sf"/>
</dbReference>
<evidence type="ECO:0000313" key="4">
    <source>
        <dbReference type="Proteomes" id="UP001243717"/>
    </source>
</evidence>
<evidence type="ECO:0000256" key="1">
    <source>
        <dbReference type="ARBA" id="ARBA00022724"/>
    </source>
</evidence>
<dbReference type="Pfam" id="PF13358">
    <property type="entry name" value="DDE_3"/>
    <property type="match status" value="1"/>
</dbReference>
<dbReference type="InterPro" id="IPR036397">
    <property type="entry name" value="RNaseH_sf"/>
</dbReference>
<dbReference type="InterPro" id="IPR038717">
    <property type="entry name" value="Tc1-like_DDE_dom"/>
</dbReference>
<organism evidence="3 4">
    <name type="scientific">Thalassobacterium sedimentorum</name>
    <dbReference type="NCBI Taxonomy" id="3041258"/>
    <lineage>
        <taxon>Bacteria</taxon>
        <taxon>Pseudomonadati</taxon>
        <taxon>Verrucomicrobiota</taxon>
        <taxon>Opitutia</taxon>
        <taxon>Puniceicoccales</taxon>
        <taxon>Coraliomargaritaceae</taxon>
        <taxon>Thalassobacterium</taxon>
    </lineage>
</organism>
<dbReference type="NCBIfam" id="NF033545">
    <property type="entry name" value="transpos_IS630"/>
    <property type="match status" value="1"/>
</dbReference>
<name>A0ABU1AGJ5_9BACT</name>
<feature type="domain" description="Paired" evidence="2">
    <location>
        <begin position="1"/>
        <end position="140"/>
    </location>
</feature>
<dbReference type="RefSeq" id="WP_308983400.1">
    <property type="nucleotide sequence ID" value="NZ_JARXIC010000001.1"/>
</dbReference>
<keyword evidence="1" id="KW-0563">Paired box</keyword>
<dbReference type="Pfam" id="PF13384">
    <property type="entry name" value="HTH_23"/>
    <property type="match status" value="1"/>
</dbReference>
<reference evidence="3 4" key="1">
    <citation type="submission" date="2023-04" db="EMBL/GenBank/DDBJ databases">
        <title>A novel bacteria isolated from coastal sediment.</title>
        <authorList>
            <person name="Liu X.-J."/>
            <person name="Du Z.-J."/>
        </authorList>
    </citation>
    <scope>NUCLEOTIDE SEQUENCE [LARGE SCALE GENOMIC DNA]</scope>
    <source>
        <strain evidence="3 4">SDUM461004</strain>
    </source>
</reference>
<dbReference type="SUPFAM" id="SSF53098">
    <property type="entry name" value="Ribonuclease H-like"/>
    <property type="match status" value="1"/>
</dbReference>
<proteinExistence type="predicted"/>